<dbReference type="Proteomes" id="UP000199147">
    <property type="component" value="Unassembled WGS sequence"/>
</dbReference>
<dbReference type="EMBL" id="CWKH01000001">
    <property type="protein sequence ID" value="CRZ15537.1"/>
    <property type="molecule type" value="Genomic_DNA"/>
</dbReference>
<reference evidence="2" key="1">
    <citation type="submission" date="2015-07" db="EMBL/GenBank/DDBJ databases">
        <authorList>
            <person name="Urmite Genomes"/>
        </authorList>
    </citation>
    <scope>NUCLEOTIDE SEQUENCE [LARGE SCALE GENOMIC DNA]</scope>
    <source>
        <strain evidence="2">type strain: ATCC 49404</strain>
    </source>
</reference>
<sequence length="42" mass="4462">MELIACELVLIEFALCIGKLGTDSVLFGTKLVERYCSGVVGA</sequence>
<protein>
    <submittedName>
        <fullName evidence="1">Uncharacterized protein</fullName>
    </submittedName>
</protein>
<evidence type="ECO:0000313" key="2">
    <source>
        <dbReference type="Proteomes" id="UP000199147"/>
    </source>
</evidence>
<proteinExistence type="predicted"/>
<dbReference type="AlphaFoldDB" id="A0A0H5RPY8"/>
<name>A0A0H5RPY8_9MYCO</name>
<organism evidence="1 2">
    <name type="scientific">Mycolicibacterium neworleansense</name>
    <dbReference type="NCBI Taxonomy" id="146018"/>
    <lineage>
        <taxon>Bacteria</taxon>
        <taxon>Bacillati</taxon>
        <taxon>Actinomycetota</taxon>
        <taxon>Actinomycetes</taxon>
        <taxon>Mycobacteriales</taxon>
        <taxon>Mycobacteriaceae</taxon>
        <taxon>Mycolicibacterium</taxon>
    </lineage>
</organism>
<accession>A0A0H5RPY8</accession>
<evidence type="ECO:0000313" key="1">
    <source>
        <dbReference type="EMBL" id="CRZ15537.1"/>
    </source>
</evidence>
<dbReference type="RefSeq" id="WP_264035438.1">
    <property type="nucleotide sequence ID" value="NZ_CWKH01000001.1"/>
</dbReference>
<gene>
    <name evidence="1" type="ORF">BN2156_02399</name>
</gene>
<keyword evidence="2" id="KW-1185">Reference proteome</keyword>